<reference evidence="2 3" key="1">
    <citation type="submission" date="2011-11" db="EMBL/GenBank/DDBJ databases">
        <title>Whole genome shotgun sequence of Gordonia araii NBRC 100433.</title>
        <authorList>
            <person name="Yoshida Y."/>
            <person name="Hosoyama A."/>
            <person name="Tsuchikane K."/>
            <person name="Katsumata H."/>
            <person name="Yamazaki S."/>
            <person name="Fujita N."/>
        </authorList>
    </citation>
    <scope>NUCLEOTIDE SEQUENCE [LARGE SCALE GENOMIC DNA]</scope>
    <source>
        <strain evidence="2 3">NBRC 100433</strain>
    </source>
</reference>
<evidence type="ECO:0000313" key="2">
    <source>
        <dbReference type="EMBL" id="GAB11809.1"/>
    </source>
</evidence>
<organism evidence="2 3">
    <name type="scientific">Gordonia araii NBRC 100433</name>
    <dbReference type="NCBI Taxonomy" id="1073574"/>
    <lineage>
        <taxon>Bacteria</taxon>
        <taxon>Bacillati</taxon>
        <taxon>Actinomycetota</taxon>
        <taxon>Actinomycetes</taxon>
        <taxon>Mycobacteriales</taxon>
        <taxon>Gordoniaceae</taxon>
        <taxon>Gordonia</taxon>
    </lineage>
</organism>
<dbReference type="Proteomes" id="UP000035088">
    <property type="component" value="Unassembled WGS sequence"/>
</dbReference>
<comment type="caution">
    <text evidence="2">The sequence shown here is derived from an EMBL/GenBank/DDBJ whole genome shotgun (WGS) entry which is preliminary data.</text>
</comment>
<name>G7H7I4_9ACTN</name>
<feature type="region of interest" description="Disordered" evidence="1">
    <location>
        <begin position="172"/>
        <end position="195"/>
    </location>
</feature>
<sequence>MVLPHRTGSDRRTTRRARLGSLLLVKRFSKPALIAAIALTLTSAACGNDAPVGKFTDDQACTVATGSVGKFATAMLPWLYKTAPSAQTPESPDHGAMYHGEFQERLHTVSTELASSADDFTAALKAGDDAKMRSLQESARTKADELINSCTKIGWTKPDTIADLRETLNKTPDSAIATPSAPAAEPTSSKAPKPVALTPAGATVKVGEKVVFELPKPRRGYATPIEYTITKIEKAPAGAIPVEGEEAAKIKQFFYIRAKAEHARDEDTNTDAVPFYDVRPTYRVTMSDGAKNGAMSGARDFKPCRNDDGEIDEAEYCAVWGTVSENGTVAKVELIGVTSDSSKDAPAMYTWKNE</sequence>
<gene>
    <name evidence="2" type="ORF">GOARA_088_00730</name>
</gene>
<evidence type="ECO:0000256" key="1">
    <source>
        <dbReference type="SAM" id="MobiDB-lite"/>
    </source>
</evidence>
<accession>G7H7I4</accession>
<protein>
    <submittedName>
        <fullName evidence="2">Uncharacterized protein</fullName>
    </submittedName>
</protein>
<dbReference type="EMBL" id="BAEE01000088">
    <property type="protein sequence ID" value="GAB11809.1"/>
    <property type="molecule type" value="Genomic_DNA"/>
</dbReference>
<dbReference type="AlphaFoldDB" id="G7H7I4"/>
<keyword evidence="3" id="KW-1185">Reference proteome</keyword>
<feature type="compositionally biased region" description="Low complexity" evidence="1">
    <location>
        <begin position="172"/>
        <end position="194"/>
    </location>
</feature>
<dbReference type="STRING" id="1073574.GOARA_088_00730"/>
<evidence type="ECO:0000313" key="3">
    <source>
        <dbReference type="Proteomes" id="UP000035088"/>
    </source>
</evidence>
<proteinExistence type="predicted"/>